<dbReference type="Proteomes" id="UP001177597">
    <property type="component" value="Plasmid paIh3"/>
</dbReference>
<proteinExistence type="predicted"/>
<sequence length="222" mass="25363">MIKIYILILSVVFDVVTVRPAIAAEKDSLTGKWLIRHIYNYGNVDETPPIYFHFGDKIISAYDGCNYISFYYQSEEKNKIKFDVANTASTQMGCIANGAILSEKWREMVNKVNKYEMTPEALYLLHHDKMLATLVKQDNRIIGIRWQVKGYNVNGGVQFRSDIPNIWIVLKSNGSIEGEGECLPFIGTYQIDELKNSVKLNVRSTSLERCSWLGISINTVRH</sequence>
<evidence type="ECO:0000313" key="3">
    <source>
        <dbReference type="Proteomes" id="UP001177597"/>
    </source>
</evidence>
<dbReference type="Gene3D" id="2.40.128.270">
    <property type="match status" value="1"/>
</dbReference>
<dbReference type="InterPro" id="IPR005184">
    <property type="entry name" value="DUF306_Meta_HslJ"/>
</dbReference>
<feature type="domain" description="DUF306" evidence="1">
    <location>
        <begin position="29"/>
        <end position="129"/>
    </location>
</feature>
<organism evidence="2 3">
    <name type="scientific">Arsenophonus nasoniae</name>
    <name type="common">son-killer infecting Nasonia vitripennis</name>
    <dbReference type="NCBI Taxonomy" id="638"/>
    <lineage>
        <taxon>Bacteria</taxon>
        <taxon>Pseudomonadati</taxon>
        <taxon>Pseudomonadota</taxon>
        <taxon>Gammaproteobacteria</taxon>
        <taxon>Enterobacterales</taxon>
        <taxon>Morganellaceae</taxon>
        <taxon>Arsenophonus</taxon>
    </lineage>
</organism>
<reference evidence="2" key="1">
    <citation type="submission" date="2023-04" db="EMBL/GenBank/DDBJ databases">
        <title>Genome dynamics across the evolutionary transition to endosymbiosis.</title>
        <authorList>
            <person name="Siozios S."/>
            <person name="Nadal-Jimenez P."/>
            <person name="Azagi T."/>
            <person name="Sprong H."/>
            <person name="Frost C.L."/>
            <person name="Parratt S.R."/>
            <person name="Taylor G."/>
            <person name="Brettell L."/>
            <person name="Lew K.C."/>
            <person name="Croft L."/>
            <person name="King K.C."/>
            <person name="Brockhurst M.A."/>
            <person name="Hypsa V."/>
            <person name="Novakova E."/>
            <person name="Darby A.C."/>
            <person name="Hurst G.D.D."/>
        </authorList>
    </citation>
    <scope>NUCLEOTIDE SEQUENCE</scope>
    <source>
        <strain evidence="2">AIh</strain>
        <plasmid evidence="2">paIh3</plasmid>
    </source>
</reference>
<evidence type="ECO:0000259" key="1">
    <source>
        <dbReference type="Pfam" id="PF03724"/>
    </source>
</evidence>
<keyword evidence="2" id="KW-0614">Plasmid</keyword>
<gene>
    <name evidence="2" type="ORF">QE207_01000</name>
</gene>
<dbReference type="EMBL" id="CP123493">
    <property type="protein sequence ID" value="WGL93946.1"/>
    <property type="molecule type" value="Genomic_DNA"/>
</dbReference>
<dbReference type="InterPro" id="IPR038670">
    <property type="entry name" value="HslJ-like_sf"/>
</dbReference>
<evidence type="ECO:0000313" key="2">
    <source>
        <dbReference type="EMBL" id="WGL93946.1"/>
    </source>
</evidence>
<dbReference type="Pfam" id="PF03724">
    <property type="entry name" value="META"/>
    <property type="match status" value="1"/>
</dbReference>
<name>A0AA95JZP8_9GAMM</name>
<protein>
    <submittedName>
        <fullName evidence="2">META domain-containing protein</fullName>
    </submittedName>
</protein>
<accession>A0AA95JZP8</accession>
<dbReference type="AlphaFoldDB" id="A0AA95JZP8"/>
<dbReference type="RefSeq" id="WP_280628377.1">
    <property type="nucleotide sequence ID" value="NZ_CP123493.1"/>
</dbReference>
<geneLocation type="plasmid" evidence="2 3">
    <name>paIh3</name>
</geneLocation>